<name>A0A2N1PQC9_9BACT</name>
<gene>
    <name evidence="7" type="primary">mraY</name>
    <name evidence="10" type="ORF">CVV64_09265</name>
</gene>
<accession>A0A2N1PQC9</accession>
<dbReference type="GO" id="GO:0008360">
    <property type="term" value="P:regulation of cell shape"/>
    <property type="evidence" value="ECO:0007669"/>
    <property type="project" value="UniProtKB-KW"/>
</dbReference>
<evidence type="ECO:0000256" key="3">
    <source>
        <dbReference type="ARBA" id="ARBA00022679"/>
    </source>
</evidence>
<dbReference type="GO" id="GO:0005886">
    <property type="term" value="C:plasma membrane"/>
    <property type="evidence" value="ECO:0007669"/>
    <property type="project" value="UniProtKB-SubCell"/>
</dbReference>
<evidence type="ECO:0000256" key="8">
    <source>
        <dbReference type="NCBIfam" id="TIGR00445"/>
    </source>
</evidence>
<keyword evidence="7 9" id="KW-0460">Magnesium</keyword>
<dbReference type="AlphaFoldDB" id="A0A2N1PQC9"/>
<evidence type="ECO:0000256" key="9">
    <source>
        <dbReference type="PIRSR" id="PIRSR600715-1"/>
    </source>
</evidence>
<feature type="transmembrane region" description="Helical" evidence="7">
    <location>
        <begin position="58"/>
        <end position="78"/>
    </location>
</feature>
<dbReference type="HAMAP" id="MF_00038">
    <property type="entry name" value="MraY"/>
    <property type="match status" value="1"/>
</dbReference>
<comment type="catalytic activity">
    <reaction evidence="7">
        <text>UDP-N-acetyl-alpha-D-muramoyl-L-alanyl-gamma-D-glutamyl-meso-2,6-diaminopimeloyl-D-alanyl-D-alanine + di-trans,octa-cis-undecaprenyl phosphate = di-trans,octa-cis-undecaprenyl diphospho-N-acetyl-alpha-D-muramoyl-L-alanyl-D-glutamyl-meso-2,6-diaminopimeloyl-D-alanyl-D-alanine + UMP</text>
        <dbReference type="Rhea" id="RHEA:28386"/>
        <dbReference type="ChEBI" id="CHEBI:57865"/>
        <dbReference type="ChEBI" id="CHEBI:60392"/>
        <dbReference type="ChEBI" id="CHEBI:61386"/>
        <dbReference type="ChEBI" id="CHEBI:61387"/>
        <dbReference type="EC" id="2.7.8.13"/>
    </reaction>
</comment>
<dbReference type="GO" id="GO:0046872">
    <property type="term" value="F:metal ion binding"/>
    <property type="evidence" value="ECO:0007669"/>
    <property type="project" value="UniProtKB-KW"/>
</dbReference>
<dbReference type="PANTHER" id="PTHR22926:SF5">
    <property type="entry name" value="PHOSPHO-N-ACETYLMURAMOYL-PENTAPEPTIDE-TRANSFERASE HOMOLOG"/>
    <property type="match status" value="1"/>
</dbReference>
<dbReference type="NCBIfam" id="TIGR00445">
    <property type="entry name" value="mraY"/>
    <property type="match status" value="1"/>
</dbReference>
<keyword evidence="5 7" id="KW-1133">Transmembrane helix</keyword>
<feature type="transmembrane region" description="Helical" evidence="7">
    <location>
        <begin position="172"/>
        <end position="192"/>
    </location>
</feature>
<keyword evidence="6 7" id="KW-0472">Membrane</keyword>
<sequence>MFSYFFPAITVRTIYALVTAFLTGLVLGPVLIRRMRIRQYGQTIREDGPASHFSKQGIPTMGGVVIIIAMVITSLLWARPGVHIWVAVASILWLGALGFVDDLLIIIQKSSKGLSAAQKLIWQTALGLALGFFLYNGGMGEYLPYVVDMAGDKIRVATTAINVPFLGWFDLGVWYIPFVALVVVGASNAVNLTDGLDGLAIGTFIIVSIAYGGISYIAGNIKYAEHLKILYIPGTGELTIFCAAIVGAGLGFLWYNSFPAQIFMGDTGSLALGGAIAAVAVMTKCELLLAVVGGIFVIEALSVMIQVASFKLTGRRVFRMSPIHHHFELKGWPEPKVVLRFWIVAFIFALIGLSILGVSAMFISRVPMSGVY</sequence>
<keyword evidence="7" id="KW-1003">Cell membrane</keyword>
<dbReference type="Pfam" id="PF00953">
    <property type="entry name" value="Glycos_transf_4"/>
    <property type="match status" value="1"/>
</dbReference>
<dbReference type="CDD" id="cd06852">
    <property type="entry name" value="GT_MraY"/>
    <property type="match status" value="1"/>
</dbReference>
<feature type="binding site" evidence="9">
    <location>
        <position position="191"/>
    </location>
    <ligand>
        <name>Mg(2+)</name>
        <dbReference type="ChEBI" id="CHEBI:18420"/>
    </ligand>
</feature>
<keyword evidence="7" id="KW-0961">Cell wall biogenesis/degradation</keyword>
<keyword evidence="7" id="KW-0133">Cell shape</keyword>
<comment type="subcellular location">
    <subcellularLocation>
        <location evidence="7">Cell membrane</location>
        <topology evidence="7">Multi-pass membrane protein</topology>
    </subcellularLocation>
    <subcellularLocation>
        <location evidence="1">Membrane</location>
        <topology evidence="1">Multi-pass membrane protein</topology>
    </subcellularLocation>
</comment>
<evidence type="ECO:0000256" key="2">
    <source>
        <dbReference type="ARBA" id="ARBA00005583"/>
    </source>
</evidence>
<keyword evidence="7" id="KW-0131">Cell cycle</keyword>
<evidence type="ECO:0000256" key="7">
    <source>
        <dbReference type="HAMAP-Rule" id="MF_00038"/>
    </source>
</evidence>
<dbReference type="InterPro" id="IPR000715">
    <property type="entry name" value="Glycosyl_transferase_4"/>
</dbReference>
<feature type="transmembrane region" description="Helical" evidence="7">
    <location>
        <begin position="84"/>
        <end position="108"/>
    </location>
</feature>
<dbReference type="EMBL" id="PGXC01000005">
    <property type="protein sequence ID" value="PKK90540.1"/>
    <property type="molecule type" value="Genomic_DNA"/>
</dbReference>
<keyword evidence="7" id="KW-0573">Peptidoglycan synthesis</keyword>
<comment type="caution">
    <text evidence="10">The sequence shown here is derived from an EMBL/GenBank/DDBJ whole genome shotgun (WGS) entry which is preliminary data.</text>
</comment>
<feature type="transmembrane region" description="Helical" evidence="7">
    <location>
        <begin position="287"/>
        <end position="310"/>
    </location>
</feature>
<comment type="pathway">
    <text evidence="7">Cell wall biogenesis; peptidoglycan biosynthesis.</text>
</comment>
<proteinExistence type="inferred from homology"/>
<evidence type="ECO:0000256" key="6">
    <source>
        <dbReference type="ARBA" id="ARBA00023136"/>
    </source>
</evidence>
<keyword evidence="3 7" id="KW-0808">Transferase</keyword>
<dbReference type="PROSITE" id="PS01347">
    <property type="entry name" value="MRAY_1"/>
    <property type="match status" value="1"/>
</dbReference>
<dbReference type="PROSITE" id="PS01348">
    <property type="entry name" value="MRAY_2"/>
    <property type="match status" value="1"/>
</dbReference>
<evidence type="ECO:0000256" key="5">
    <source>
        <dbReference type="ARBA" id="ARBA00022989"/>
    </source>
</evidence>
<dbReference type="GO" id="GO:0051992">
    <property type="term" value="F:UDP-N-acetylmuramoyl-L-alanyl-D-glutamyl-meso-2,6-diaminopimelyl-D-alanyl-D-alanine:undecaprenyl-phosphate transferase activity"/>
    <property type="evidence" value="ECO:0007669"/>
    <property type="project" value="RHEA"/>
</dbReference>
<dbReference type="Proteomes" id="UP000233256">
    <property type="component" value="Unassembled WGS sequence"/>
</dbReference>
<keyword evidence="7 9" id="KW-0479">Metal-binding</keyword>
<feature type="transmembrane region" description="Helical" evidence="7">
    <location>
        <begin position="12"/>
        <end position="32"/>
    </location>
</feature>
<feature type="transmembrane region" description="Helical" evidence="7">
    <location>
        <begin position="120"/>
        <end position="138"/>
    </location>
</feature>
<protein>
    <recommendedName>
        <fullName evidence="7 8">Phospho-N-acetylmuramoyl-pentapeptide-transferase</fullName>
        <ecNumber evidence="7 8">2.7.8.13</ecNumber>
    </recommendedName>
    <alternativeName>
        <fullName evidence="7">UDP-MurNAc-pentapeptide phosphotransferase</fullName>
    </alternativeName>
</protein>
<comment type="similarity">
    <text evidence="2 7">Belongs to the glycosyltransferase 4 family. MraY subfamily.</text>
</comment>
<organism evidence="10 11">
    <name type="scientific">Candidatus Wallbacteria bacterium HGW-Wallbacteria-1</name>
    <dbReference type="NCBI Taxonomy" id="2013854"/>
    <lineage>
        <taxon>Bacteria</taxon>
        <taxon>Candidatus Walliibacteriota</taxon>
    </lineage>
</organism>
<feature type="transmembrane region" description="Helical" evidence="7">
    <location>
        <begin position="337"/>
        <end position="363"/>
    </location>
</feature>
<dbReference type="Pfam" id="PF10555">
    <property type="entry name" value="MraY_sig1"/>
    <property type="match status" value="1"/>
</dbReference>
<comment type="function">
    <text evidence="7">Catalyzes the initial step of the lipid cycle reactions in the biosynthesis of the cell wall peptidoglycan: transfers peptidoglycan precursor phospho-MurNAc-pentapeptide from UDP-MurNAc-pentapeptide onto the lipid carrier undecaprenyl phosphate, yielding undecaprenyl-pyrophosphoryl-MurNAc-pentapeptide, known as lipid I.</text>
</comment>
<dbReference type="InterPro" id="IPR003524">
    <property type="entry name" value="PNAcMuramoyl-5peptid_Trfase"/>
</dbReference>
<evidence type="ECO:0000313" key="11">
    <source>
        <dbReference type="Proteomes" id="UP000233256"/>
    </source>
</evidence>
<feature type="binding site" evidence="9">
    <location>
        <position position="266"/>
    </location>
    <ligand>
        <name>Mg(2+)</name>
        <dbReference type="ChEBI" id="CHEBI:18420"/>
    </ligand>
</feature>
<dbReference type="GO" id="GO:0051301">
    <property type="term" value="P:cell division"/>
    <property type="evidence" value="ECO:0007669"/>
    <property type="project" value="UniProtKB-KW"/>
</dbReference>
<dbReference type="GO" id="GO:0009252">
    <property type="term" value="P:peptidoglycan biosynthetic process"/>
    <property type="evidence" value="ECO:0007669"/>
    <property type="project" value="UniProtKB-UniRule"/>
</dbReference>
<comment type="cofactor">
    <cofactor evidence="7 9">
        <name>Mg(2+)</name>
        <dbReference type="ChEBI" id="CHEBI:18420"/>
    </cofactor>
</comment>
<dbReference type="PANTHER" id="PTHR22926">
    <property type="entry name" value="PHOSPHO-N-ACETYLMURAMOYL-PENTAPEPTIDE-TRANSFERASE"/>
    <property type="match status" value="1"/>
</dbReference>
<dbReference type="GO" id="GO:0008963">
    <property type="term" value="F:phospho-N-acetylmuramoyl-pentapeptide-transferase activity"/>
    <property type="evidence" value="ECO:0007669"/>
    <property type="project" value="UniProtKB-UniRule"/>
</dbReference>
<evidence type="ECO:0000256" key="4">
    <source>
        <dbReference type="ARBA" id="ARBA00022692"/>
    </source>
</evidence>
<keyword evidence="7" id="KW-0132">Cell division</keyword>
<keyword evidence="4 7" id="KW-0812">Transmembrane</keyword>
<evidence type="ECO:0000256" key="1">
    <source>
        <dbReference type="ARBA" id="ARBA00004141"/>
    </source>
</evidence>
<dbReference type="InterPro" id="IPR018480">
    <property type="entry name" value="PNAcMuramoyl-5peptid_Trfase_CS"/>
</dbReference>
<feature type="transmembrane region" description="Helical" evidence="7">
    <location>
        <begin position="262"/>
        <end position="281"/>
    </location>
</feature>
<dbReference type="UniPathway" id="UPA00219"/>
<evidence type="ECO:0000313" key="10">
    <source>
        <dbReference type="EMBL" id="PKK90540.1"/>
    </source>
</evidence>
<feature type="transmembrane region" description="Helical" evidence="7">
    <location>
        <begin position="199"/>
        <end position="218"/>
    </location>
</feature>
<dbReference type="EC" id="2.7.8.13" evidence="7 8"/>
<feature type="transmembrane region" description="Helical" evidence="7">
    <location>
        <begin position="238"/>
        <end position="255"/>
    </location>
</feature>
<dbReference type="GO" id="GO:0071555">
    <property type="term" value="P:cell wall organization"/>
    <property type="evidence" value="ECO:0007669"/>
    <property type="project" value="UniProtKB-KW"/>
</dbReference>
<reference evidence="10 11" key="1">
    <citation type="journal article" date="2017" name="ISME J.">
        <title>Potential for microbial H2 and metal transformations associated with novel bacteria and archaea in deep terrestrial subsurface sediments.</title>
        <authorList>
            <person name="Hernsdorf A.W."/>
            <person name="Amano Y."/>
            <person name="Miyakawa K."/>
            <person name="Ise K."/>
            <person name="Suzuki Y."/>
            <person name="Anantharaman K."/>
            <person name="Probst A."/>
            <person name="Burstein D."/>
            <person name="Thomas B.C."/>
            <person name="Banfield J.F."/>
        </authorList>
    </citation>
    <scope>NUCLEOTIDE SEQUENCE [LARGE SCALE GENOMIC DNA]</scope>
    <source>
        <strain evidence="10">HGW-Wallbacteria-1</strain>
    </source>
</reference>